<feature type="transmembrane region" description="Helical" evidence="4">
    <location>
        <begin position="243"/>
        <end position="270"/>
    </location>
</feature>
<proteinExistence type="predicted"/>
<feature type="transmembrane region" description="Helical" evidence="4">
    <location>
        <begin position="50"/>
        <end position="67"/>
    </location>
</feature>
<feature type="transmembrane region" description="Helical" evidence="4">
    <location>
        <begin position="27"/>
        <end position="43"/>
    </location>
</feature>
<name>A0ABV2HG49_9HYPH</name>
<feature type="domain" description="Major facilitator superfamily (MFS) profile" evidence="5">
    <location>
        <begin position="1"/>
        <end position="273"/>
    </location>
</feature>
<evidence type="ECO:0000313" key="7">
    <source>
        <dbReference type="Proteomes" id="UP001549086"/>
    </source>
</evidence>
<dbReference type="InterPro" id="IPR036259">
    <property type="entry name" value="MFS_trans_sf"/>
</dbReference>
<evidence type="ECO:0000256" key="3">
    <source>
        <dbReference type="ARBA" id="ARBA00023136"/>
    </source>
</evidence>
<dbReference type="EMBL" id="JBEPLI010000003">
    <property type="protein sequence ID" value="MET3589505.1"/>
    <property type="molecule type" value="Genomic_DNA"/>
</dbReference>
<evidence type="ECO:0000259" key="5">
    <source>
        <dbReference type="PROSITE" id="PS50850"/>
    </source>
</evidence>
<dbReference type="PROSITE" id="PS50850">
    <property type="entry name" value="MFS"/>
    <property type="match status" value="1"/>
</dbReference>
<dbReference type="Pfam" id="PF07690">
    <property type="entry name" value="MFS_1"/>
    <property type="match status" value="1"/>
</dbReference>
<evidence type="ECO:0000313" key="6">
    <source>
        <dbReference type="EMBL" id="MET3589505.1"/>
    </source>
</evidence>
<reference evidence="6 7" key="1">
    <citation type="submission" date="2024-06" db="EMBL/GenBank/DDBJ databases">
        <title>Genomic Encyclopedia of Type Strains, Phase IV (KMG-IV): sequencing the most valuable type-strain genomes for metagenomic binning, comparative biology and taxonomic classification.</title>
        <authorList>
            <person name="Goeker M."/>
        </authorList>
    </citation>
    <scope>NUCLEOTIDE SEQUENCE [LARGE SCALE GENOMIC DNA]</scope>
    <source>
        <strain evidence="6 7">DSM 23649</strain>
    </source>
</reference>
<dbReference type="SUPFAM" id="SSF103473">
    <property type="entry name" value="MFS general substrate transporter"/>
    <property type="match status" value="1"/>
</dbReference>
<evidence type="ECO:0000256" key="2">
    <source>
        <dbReference type="ARBA" id="ARBA00022989"/>
    </source>
</evidence>
<feature type="transmembrane region" description="Helical" evidence="4">
    <location>
        <begin position="177"/>
        <end position="200"/>
    </location>
</feature>
<dbReference type="PANTHER" id="PTHR23527:SF1">
    <property type="entry name" value="BLL3282 PROTEIN"/>
    <property type="match status" value="1"/>
</dbReference>
<protein>
    <submittedName>
        <fullName evidence="6">Sugar phosphate permease</fullName>
    </submittedName>
</protein>
<sequence>MLSSAAQFLSIIGLLVAGELLDKFNERYIVGIGAIGVSVALLLGAIADNYISLLVCLLIVGGFYSSAQPGGAKSVSSWFATIAAWICNGNKAGRTTIRWGGALAGIVLPASALVYGIQGAFLVDAIVSFLGGCIFIIFYHSPAKVVAIVPESRARASFYANVRSRLAMLAAPHMKNIIFSGVSLVIVQYVLIIFITIYFYRIYHLSLDKSAYLFFVSQAAGALGRIILATWSDHCRKGRFFPVLFCMIAVVFGFLILILGISGSIIYLTILSA</sequence>
<keyword evidence="7" id="KW-1185">Reference proteome</keyword>
<feature type="transmembrane region" description="Helical" evidence="4">
    <location>
        <begin position="212"/>
        <end position="231"/>
    </location>
</feature>
<dbReference type="PANTHER" id="PTHR23527">
    <property type="entry name" value="BLL3282 PROTEIN"/>
    <property type="match status" value="1"/>
</dbReference>
<feature type="transmembrane region" description="Helical" evidence="4">
    <location>
        <begin position="113"/>
        <end position="139"/>
    </location>
</feature>
<keyword evidence="3 4" id="KW-0472">Membrane</keyword>
<evidence type="ECO:0000256" key="4">
    <source>
        <dbReference type="SAM" id="Phobius"/>
    </source>
</evidence>
<evidence type="ECO:0000256" key="1">
    <source>
        <dbReference type="ARBA" id="ARBA00022692"/>
    </source>
</evidence>
<dbReference type="Proteomes" id="UP001549086">
    <property type="component" value="Unassembled WGS sequence"/>
</dbReference>
<dbReference type="InterPro" id="IPR020846">
    <property type="entry name" value="MFS_dom"/>
</dbReference>
<gene>
    <name evidence="6" type="ORF">ABID23_000587</name>
</gene>
<comment type="caution">
    <text evidence="6">The sequence shown here is derived from an EMBL/GenBank/DDBJ whole genome shotgun (WGS) entry which is preliminary data.</text>
</comment>
<keyword evidence="2 4" id="KW-1133">Transmembrane helix</keyword>
<dbReference type="InterPro" id="IPR011701">
    <property type="entry name" value="MFS"/>
</dbReference>
<dbReference type="InterPro" id="IPR052952">
    <property type="entry name" value="MFS-Transporter"/>
</dbReference>
<accession>A0ABV2HG49</accession>
<dbReference type="Gene3D" id="1.20.1250.20">
    <property type="entry name" value="MFS general substrate transporter like domains"/>
    <property type="match status" value="2"/>
</dbReference>
<keyword evidence="1 4" id="KW-0812">Transmembrane</keyword>
<organism evidence="6 7">
    <name type="scientific">Bartonella silvatica</name>
    <dbReference type="NCBI Taxonomy" id="357760"/>
    <lineage>
        <taxon>Bacteria</taxon>
        <taxon>Pseudomonadati</taxon>
        <taxon>Pseudomonadota</taxon>
        <taxon>Alphaproteobacteria</taxon>
        <taxon>Hyphomicrobiales</taxon>
        <taxon>Bartonellaceae</taxon>
        <taxon>Bartonella</taxon>
    </lineage>
</organism>